<dbReference type="GO" id="GO:0004029">
    <property type="term" value="F:aldehyde dehydrogenase (NAD+) activity"/>
    <property type="evidence" value="ECO:0007669"/>
    <property type="project" value="UniProtKB-EC"/>
</dbReference>
<organism evidence="2 3">
    <name type="scientific">Mytilus edulis</name>
    <name type="common">Blue mussel</name>
    <dbReference type="NCBI Taxonomy" id="6550"/>
    <lineage>
        <taxon>Eukaryota</taxon>
        <taxon>Metazoa</taxon>
        <taxon>Spiralia</taxon>
        <taxon>Lophotrochozoa</taxon>
        <taxon>Mollusca</taxon>
        <taxon>Bivalvia</taxon>
        <taxon>Autobranchia</taxon>
        <taxon>Pteriomorphia</taxon>
        <taxon>Mytilida</taxon>
        <taxon>Mytiloidea</taxon>
        <taxon>Mytilidae</taxon>
        <taxon>Mytilinae</taxon>
        <taxon>Mytilus</taxon>
    </lineage>
</organism>
<accession>A0A8S3TJL5</accession>
<evidence type="ECO:0000313" key="3">
    <source>
        <dbReference type="Proteomes" id="UP000683360"/>
    </source>
</evidence>
<dbReference type="SUPFAM" id="SSF53720">
    <property type="entry name" value="ALDH-like"/>
    <property type="match status" value="1"/>
</dbReference>
<feature type="domain" description="Aldehyde dehydrogenase" evidence="1">
    <location>
        <begin position="44"/>
        <end position="145"/>
    </location>
</feature>
<evidence type="ECO:0000259" key="1">
    <source>
        <dbReference type="Pfam" id="PF00171"/>
    </source>
</evidence>
<dbReference type="EC" id="1.2.1.3" evidence="2"/>
<dbReference type="PANTHER" id="PTHR11699">
    <property type="entry name" value="ALDEHYDE DEHYDROGENASE-RELATED"/>
    <property type="match status" value="1"/>
</dbReference>
<keyword evidence="3" id="KW-1185">Reference proteome</keyword>
<evidence type="ECO:0000313" key="2">
    <source>
        <dbReference type="EMBL" id="CAG2230524.1"/>
    </source>
</evidence>
<dbReference type="Proteomes" id="UP000683360">
    <property type="component" value="Unassembled WGS sequence"/>
</dbReference>
<sequence>MNVFVWRSLIRCPHRCMCTVTGSSSQVCQPLNYLDGQRVDPKCTQTFDLREPATGKSLRFVASSNEEDVDLAVRSARREFKAWKKFSGFERGNVLKKAANIIRMRSEELARTEVLDTGKPIYEARMDIAGCADTVDYYGGMAAGISVIRGMAASISGIVILSGIRGMAASISGIVNTIKELEEWLLVYQELEEWLLVYQVLQYYQVIRGMAARASGIVIYQGIRGMAASISGIVILQGIRGMAASISGIRGMAASISGIVILPKELEEWLLELEEWLLVYQVLQYYQGIRGMAASISDIVILLEGMAASISGMAASISVIRGMAASISGIVILSSTRGMTSSISGIVIYQVIRGMAASISGIVILPSN</sequence>
<proteinExistence type="predicted"/>
<protein>
    <submittedName>
        <fullName evidence="2">ALDH9A1</fullName>
        <ecNumber evidence="2">1.2.1.3</ecNumber>
        <ecNumber evidence="2">1.2.1.47</ecNumber>
    </submittedName>
</protein>
<dbReference type="GO" id="GO:0047105">
    <property type="term" value="F:4-trimethylammoniobutyraldehyde dehydrogenase activity"/>
    <property type="evidence" value="ECO:0007669"/>
    <property type="project" value="UniProtKB-EC"/>
</dbReference>
<dbReference type="Gene3D" id="3.40.605.10">
    <property type="entry name" value="Aldehyde Dehydrogenase, Chain A, domain 1"/>
    <property type="match status" value="1"/>
</dbReference>
<dbReference type="InterPro" id="IPR016161">
    <property type="entry name" value="Ald_DH/histidinol_DH"/>
</dbReference>
<dbReference type="InterPro" id="IPR016162">
    <property type="entry name" value="Ald_DH_N"/>
</dbReference>
<gene>
    <name evidence="2" type="ORF">MEDL_43360</name>
</gene>
<dbReference type="AlphaFoldDB" id="A0A8S3TJL5"/>
<dbReference type="Pfam" id="PF00171">
    <property type="entry name" value="Aldedh"/>
    <property type="match status" value="1"/>
</dbReference>
<dbReference type="OrthoDB" id="310895at2759"/>
<reference evidence="2" key="1">
    <citation type="submission" date="2021-03" db="EMBL/GenBank/DDBJ databases">
        <authorList>
            <person name="Bekaert M."/>
        </authorList>
    </citation>
    <scope>NUCLEOTIDE SEQUENCE</scope>
</reference>
<dbReference type="EC" id="1.2.1.47" evidence="2"/>
<dbReference type="EMBL" id="CAJPWZ010002070">
    <property type="protein sequence ID" value="CAG2230524.1"/>
    <property type="molecule type" value="Genomic_DNA"/>
</dbReference>
<comment type="caution">
    <text evidence="2">The sequence shown here is derived from an EMBL/GenBank/DDBJ whole genome shotgun (WGS) entry which is preliminary data.</text>
</comment>
<dbReference type="InterPro" id="IPR015590">
    <property type="entry name" value="Aldehyde_DH_dom"/>
</dbReference>
<name>A0A8S3TJL5_MYTED</name>
<keyword evidence="2" id="KW-0560">Oxidoreductase</keyword>